<dbReference type="PANTHER" id="PTHR34309:SF1">
    <property type="entry name" value="PROTEIN GLCG"/>
    <property type="match status" value="1"/>
</dbReference>
<evidence type="ECO:0000313" key="2">
    <source>
        <dbReference type="Proteomes" id="UP000320048"/>
    </source>
</evidence>
<organism evidence="1 2">
    <name type="scientific">Candidatus Segetimicrobium genomatis</name>
    <dbReference type="NCBI Taxonomy" id="2569760"/>
    <lineage>
        <taxon>Bacteria</taxon>
        <taxon>Bacillati</taxon>
        <taxon>Candidatus Sysuimicrobiota</taxon>
        <taxon>Candidatus Sysuimicrobiia</taxon>
        <taxon>Candidatus Sysuimicrobiales</taxon>
        <taxon>Candidatus Segetimicrobiaceae</taxon>
        <taxon>Candidatus Segetimicrobium</taxon>
    </lineage>
</organism>
<proteinExistence type="predicted"/>
<accession>A0A537JCM6</accession>
<dbReference type="SUPFAM" id="SSF143744">
    <property type="entry name" value="GlcG-like"/>
    <property type="match status" value="1"/>
</dbReference>
<dbReference type="PANTHER" id="PTHR34309">
    <property type="entry name" value="SLR1406 PROTEIN"/>
    <property type="match status" value="1"/>
</dbReference>
<dbReference type="InterPro" id="IPR005624">
    <property type="entry name" value="PduO/GlcC-like"/>
</dbReference>
<reference evidence="1 2" key="1">
    <citation type="journal article" date="2019" name="Nat. Microbiol.">
        <title>Mediterranean grassland soil C-N compound turnover is dependent on rainfall and depth, and is mediated by genomically divergent microorganisms.</title>
        <authorList>
            <person name="Diamond S."/>
            <person name="Andeer P.F."/>
            <person name="Li Z."/>
            <person name="Crits-Christoph A."/>
            <person name="Burstein D."/>
            <person name="Anantharaman K."/>
            <person name="Lane K.R."/>
            <person name="Thomas B.C."/>
            <person name="Pan C."/>
            <person name="Northen T.R."/>
            <person name="Banfield J.F."/>
        </authorList>
    </citation>
    <scope>NUCLEOTIDE SEQUENCE [LARGE SCALE GENOMIC DNA]</scope>
    <source>
        <strain evidence="1">NP_7</strain>
    </source>
</reference>
<dbReference type="AlphaFoldDB" id="A0A537JCM6"/>
<dbReference type="Pfam" id="PF03928">
    <property type="entry name" value="HbpS-like"/>
    <property type="match status" value="1"/>
</dbReference>
<evidence type="ECO:0000313" key="1">
    <source>
        <dbReference type="EMBL" id="TMI81304.1"/>
    </source>
</evidence>
<protein>
    <submittedName>
        <fullName evidence="1">Heme-binding protein</fullName>
    </submittedName>
</protein>
<sequence>MNIAVVDSGANLVAFNRMDGAALASIAIAVHKARAAVKFRRPTKAYEGAVQKSDYKHVLSLDDVIASRGGIPLVEDGKIIGGIGC</sequence>
<dbReference type="Gene3D" id="3.30.450.150">
    <property type="entry name" value="Haem-degrading domain"/>
    <property type="match status" value="1"/>
</dbReference>
<name>A0A537JCM6_9BACT</name>
<dbReference type="InterPro" id="IPR052517">
    <property type="entry name" value="GlcG_carb_metab_protein"/>
</dbReference>
<dbReference type="InterPro" id="IPR038084">
    <property type="entry name" value="PduO/GlcC-like_sf"/>
</dbReference>
<dbReference type="Proteomes" id="UP000320048">
    <property type="component" value="Unassembled WGS sequence"/>
</dbReference>
<gene>
    <name evidence="1" type="ORF">E6H04_07210</name>
</gene>
<feature type="non-terminal residue" evidence="1">
    <location>
        <position position="85"/>
    </location>
</feature>
<comment type="caution">
    <text evidence="1">The sequence shown here is derived from an EMBL/GenBank/DDBJ whole genome shotgun (WGS) entry which is preliminary data.</text>
</comment>
<dbReference type="EMBL" id="VBAO01000177">
    <property type="protein sequence ID" value="TMI81304.1"/>
    <property type="molecule type" value="Genomic_DNA"/>
</dbReference>